<gene>
    <name evidence="8" type="ORF">AWC23_08765</name>
</gene>
<comment type="cofactor">
    <cofactor evidence="1">
        <name>[3Fe-4S] cluster</name>
        <dbReference type="ChEBI" id="CHEBI:21137"/>
    </cofactor>
</comment>
<evidence type="ECO:0000313" key="9">
    <source>
        <dbReference type="Proteomes" id="UP000193387"/>
    </source>
</evidence>
<keyword evidence="9" id="KW-1185">Reference proteome</keyword>
<comment type="caution">
    <text evidence="8">The sequence shown here is derived from an EMBL/GenBank/DDBJ whole genome shotgun (WGS) entry which is preliminary data.</text>
</comment>
<dbReference type="PANTHER" id="PTHR36923:SF3">
    <property type="entry name" value="FERREDOXIN"/>
    <property type="match status" value="1"/>
</dbReference>
<evidence type="ECO:0000256" key="6">
    <source>
        <dbReference type="ARBA" id="ARBA00023014"/>
    </source>
</evidence>
<dbReference type="RefSeq" id="WP_085254985.1">
    <property type="nucleotide sequence ID" value="NZ_AP022573.1"/>
</dbReference>
<reference evidence="8 9" key="1">
    <citation type="submission" date="2016-01" db="EMBL/GenBank/DDBJ databases">
        <title>The new phylogeny of the genus Mycobacterium.</title>
        <authorList>
            <person name="Tarcisio F."/>
            <person name="Conor M."/>
            <person name="Antonella G."/>
            <person name="Elisabetta G."/>
            <person name="Giulia F.S."/>
            <person name="Sara T."/>
            <person name="Anna F."/>
            <person name="Clotilde B."/>
            <person name="Roberto B."/>
            <person name="Veronica D.S."/>
            <person name="Fabio R."/>
            <person name="Monica P."/>
            <person name="Olivier J."/>
            <person name="Enrico T."/>
            <person name="Nicola S."/>
        </authorList>
    </citation>
    <scope>NUCLEOTIDE SEQUENCE [LARGE SCALE GENOMIC DNA]</scope>
    <source>
        <strain evidence="8 9">DSM 44616</strain>
    </source>
</reference>
<keyword evidence="5" id="KW-0408">Iron</keyword>
<dbReference type="Pfam" id="PF13459">
    <property type="entry name" value="Fer4_15"/>
    <property type="match status" value="1"/>
</dbReference>
<dbReference type="Gene3D" id="3.30.70.20">
    <property type="match status" value="1"/>
</dbReference>
<sequence length="64" mass="6608">MKVGVSSACQGHGRCLIFDLAVLEADDLGFVQVVGDGTVPDGEHEAVRLAAANCPERAIAVEEA</sequence>
<keyword evidence="6" id="KW-0411">Iron-sulfur</keyword>
<keyword evidence="7" id="KW-0003">3Fe-4S</keyword>
<evidence type="ECO:0000256" key="7">
    <source>
        <dbReference type="ARBA" id="ARBA00023291"/>
    </source>
</evidence>
<evidence type="ECO:0000313" key="8">
    <source>
        <dbReference type="EMBL" id="ORW72980.1"/>
    </source>
</evidence>
<organism evidence="8 9">
    <name type="scientific">Mycobacterium saskatchewanense</name>
    <dbReference type="NCBI Taxonomy" id="220927"/>
    <lineage>
        <taxon>Bacteria</taxon>
        <taxon>Bacillati</taxon>
        <taxon>Actinomycetota</taxon>
        <taxon>Actinomycetes</taxon>
        <taxon>Mycobacteriales</taxon>
        <taxon>Mycobacteriaceae</taxon>
        <taxon>Mycobacterium</taxon>
        <taxon>Mycobacterium simiae complex</taxon>
    </lineage>
</organism>
<keyword evidence="2" id="KW-0813">Transport</keyword>
<name>A0AAJ3NT18_9MYCO</name>
<evidence type="ECO:0000256" key="3">
    <source>
        <dbReference type="ARBA" id="ARBA00022723"/>
    </source>
</evidence>
<dbReference type="Proteomes" id="UP000193387">
    <property type="component" value="Unassembled WGS sequence"/>
</dbReference>
<evidence type="ECO:0000256" key="4">
    <source>
        <dbReference type="ARBA" id="ARBA00022982"/>
    </source>
</evidence>
<proteinExistence type="predicted"/>
<dbReference type="InterPro" id="IPR051269">
    <property type="entry name" value="Fe-S_cluster_ET"/>
</dbReference>
<dbReference type="EMBL" id="LQPR01000021">
    <property type="protein sequence ID" value="ORW72980.1"/>
    <property type="molecule type" value="Genomic_DNA"/>
</dbReference>
<dbReference type="GO" id="GO:0046872">
    <property type="term" value="F:metal ion binding"/>
    <property type="evidence" value="ECO:0007669"/>
    <property type="project" value="UniProtKB-KW"/>
</dbReference>
<keyword evidence="3" id="KW-0479">Metal-binding</keyword>
<dbReference type="PANTHER" id="PTHR36923">
    <property type="entry name" value="FERREDOXIN"/>
    <property type="match status" value="1"/>
</dbReference>
<evidence type="ECO:0000256" key="5">
    <source>
        <dbReference type="ARBA" id="ARBA00023004"/>
    </source>
</evidence>
<keyword evidence="4" id="KW-0249">Electron transport</keyword>
<evidence type="ECO:0000256" key="1">
    <source>
        <dbReference type="ARBA" id="ARBA00001927"/>
    </source>
</evidence>
<dbReference type="GO" id="GO:0051538">
    <property type="term" value="F:3 iron, 4 sulfur cluster binding"/>
    <property type="evidence" value="ECO:0007669"/>
    <property type="project" value="UniProtKB-KW"/>
</dbReference>
<accession>A0AAJ3NT18</accession>
<evidence type="ECO:0000256" key="2">
    <source>
        <dbReference type="ARBA" id="ARBA00022448"/>
    </source>
</evidence>
<dbReference type="SUPFAM" id="SSF54862">
    <property type="entry name" value="4Fe-4S ferredoxins"/>
    <property type="match status" value="1"/>
</dbReference>
<protein>
    <submittedName>
        <fullName evidence="8">Ferredoxin</fullName>
    </submittedName>
</protein>
<dbReference type="AlphaFoldDB" id="A0AAJ3NT18"/>